<dbReference type="Proteomes" id="UP001212152">
    <property type="component" value="Unassembled WGS sequence"/>
</dbReference>
<feature type="compositionally biased region" description="Low complexity" evidence="3">
    <location>
        <begin position="245"/>
        <end position="255"/>
    </location>
</feature>
<feature type="coiled-coil region" evidence="2">
    <location>
        <begin position="345"/>
        <end position="436"/>
    </location>
</feature>
<name>A0AAD5XSK5_9FUNG</name>
<dbReference type="PANTHER" id="PTHR14430">
    <property type="entry name" value="RABIN3-RELATED"/>
    <property type="match status" value="1"/>
</dbReference>
<gene>
    <name evidence="5" type="primary">SEC2_2</name>
    <name evidence="5" type="ORF">HDU87_008598</name>
</gene>
<evidence type="ECO:0000313" key="6">
    <source>
        <dbReference type="Proteomes" id="UP001212152"/>
    </source>
</evidence>
<feature type="compositionally biased region" description="Low complexity" evidence="3">
    <location>
        <begin position="282"/>
        <end position="292"/>
    </location>
</feature>
<feature type="compositionally biased region" description="Polar residues" evidence="3">
    <location>
        <begin position="324"/>
        <end position="338"/>
    </location>
</feature>
<protein>
    <submittedName>
        <fullName evidence="5">Rab guanine nucleotide exchange factor S2</fullName>
    </submittedName>
</protein>
<feature type="compositionally biased region" description="Low complexity" evidence="3">
    <location>
        <begin position="609"/>
        <end position="647"/>
    </location>
</feature>
<feature type="region of interest" description="Disordered" evidence="3">
    <location>
        <begin position="233"/>
        <end position="292"/>
    </location>
</feature>
<feature type="region of interest" description="Disordered" evidence="3">
    <location>
        <begin position="605"/>
        <end position="649"/>
    </location>
</feature>
<feature type="region of interest" description="Disordered" evidence="3">
    <location>
        <begin position="462"/>
        <end position="483"/>
    </location>
</feature>
<accession>A0AAD5XSK5</accession>
<feature type="compositionally biased region" description="Polar residues" evidence="3">
    <location>
        <begin position="266"/>
        <end position="281"/>
    </location>
</feature>
<dbReference type="GO" id="GO:0070319">
    <property type="term" value="C:Golgi to plasma membrane transport vesicle"/>
    <property type="evidence" value="ECO:0007669"/>
    <property type="project" value="TreeGrafter"/>
</dbReference>
<dbReference type="Pfam" id="PF25555">
    <property type="entry name" value="RAB3A-like_C"/>
    <property type="match status" value="1"/>
</dbReference>
<keyword evidence="6" id="KW-1185">Reference proteome</keyword>
<evidence type="ECO:0000259" key="4">
    <source>
        <dbReference type="Pfam" id="PF06428"/>
    </source>
</evidence>
<dbReference type="EMBL" id="JADGJQ010000009">
    <property type="protein sequence ID" value="KAJ3182434.1"/>
    <property type="molecule type" value="Genomic_DNA"/>
</dbReference>
<organism evidence="5 6">
    <name type="scientific">Geranomyces variabilis</name>
    <dbReference type="NCBI Taxonomy" id="109894"/>
    <lineage>
        <taxon>Eukaryota</taxon>
        <taxon>Fungi</taxon>
        <taxon>Fungi incertae sedis</taxon>
        <taxon>Chytridiomycota</taxon>
        <taxon>Chytridiomycota incertae sedis</taxon>
        <taxon>Chytridiomycetes</taxon>
        <taxon>Spizellomycetales</taxon>
        <taxon>Powellomycetaceae</taxon>
        <taxon>Geranomyces</taxon>
    </lineage>
</organism>
<dbReference type="GO" id="GO:0051286">
    <property type="term" value="C:cell tip"/>
    <property type="evidence" value="ECO:0007669"/>
    <property type="project" value="TreeGrafter"/>
</dbReference>
<proteinExistence type="predicted"/>
<dbReference type="GO" id="GO:0005085">
    <property type="term" value="F:guanyl-nucleotide exchange factor activity"/>
    <property type="evidence" value="ECO:0007669"/>
    <property type="project" value="InterPro"/>
</dbReference>
<feature type="coiled-coil region" evidence="2">
    <location>
        <begin position="29"/>
        <end position="63"/>
    </location>
</feature>
<evidence type="ECO:0000313" key="5">
    <source>
        <dbReference type="EMBL" id="KAJ3182434.1"/>
    </source>
</evidence>
<reference evidence="5" key="1">
    <citation type="submission" date="2020-05" db="EMBL/GenBank/DDBJ databases">
        <title>Phylogenomic resolution of chytrid fungi.</title>
        <authorList>
            <person name="Stajich J.E."/>
            <person name="Amses K."/>
            <person name="Simmons R."/>
            <person name="Seto K."/>
            <person name="Myers J."/>
            <person name="Bonds A."/>
            <person name="Quandt C.A."/>
            <person name="Barry K."/>
            <person name="Liu P."/>
            <person name="Grigoriev I."/>
            <person name="Longcore J.E."/>
            <person name="James T.Y."/>
        </authorList>
    </citation>
    <scope>NUCLEOTIDE SEQUENCE</scope>
    <source>
        <strain evidence="5">JEL0379</strain>
    </source>
</reference>
<dbReference type="SUPFAM" id="SSF144284">
    <property type="entry name" value="Sec2 N-terminal region"/>
    <property type="match status" value="1"/>
</dbReference>
<dbReference type="Pfam" id="PF06428">
    <property type="entry name" value="Sec2p"/>
    <property type="match status" value="1"/>
</dbReference>
<feature type="region of interest" description="Disordered" evidence="3">
    <location>
        <begin position="1"/>
        <end position="26"/>
    </location>
</feature>
<dbReference type="CDD" id="cd21044">
    <property type="entry name" value="Rab11BD_RAB3IP_like"/>
    <property type="match status" value="1"/>
</dbReference>
<evidence type="ECO:0000256" key="3">
    <source>
        <dbReference type="SAM" id="MobiDB-lite"/>
    </source>
</evidence>
<keyword evidence="1 2" id="KW-0175">Coiled coil</keyword>
<dbReference type="GO" id="GO:0006887">
    <property type="term" value="P:exocytosis"/>
    <property type="evidence" value="ECO:0007669"/>
    <property type="project" value="TreeGrafter"/>
</dbReference>
<evidence type="ECO:0000256" key="2">
    <source>
        <dbReference type="SAM" id="Coils"/>
    </source>
</evidence>
<feature type="region of interest" description="Disordered" evidence="3">
    <location>
        <begin position="316"/>
        <end position="341"/>
    </location>
</feature>
<dbReference type="InterPro" id="IPR009449">
    <property type="entry name" value="Sec2_N"/>
</dbReference>
<comment type="caution">
    <text evidence="5">The sequence shown here is derived from an EMBL/GenBank/DDBJ whole genome shotgun (WGS) entry which is preliminary data.</text>
</comment>
<dbReference type="InterPro" id="IPR040351">
    <property type="entry name" value="RAB3IL/RAB3IP/Sec2"/>
</dbReference>
<sequence>MADVASPRTSAASEDRTTDIEDQDPQEAIADAKQTIINLKAKVAELESQVKKLNEKHAREAEIATESITNKNSLIDIMRIKLNRYEFAVKEGILFLGKPMLSYEEWLNRGGGTIEQQQPVPATGASESSRFDTLPTVNKTYAITEVKSLSPGQMAEKQQAQKASDFDNFPIVARGNGAGGAGAVGGPPNFEVQLMECMRLALNYLKNAHASVQAITSGVMPATSQPKLNFDGLEADALNAPPPQRSRNPSQSRDSSPGRKPLLSGEKNSGTQTPPLQNSVASSSKSIRSFTTSGTHERTLLAQRAASALFNAATSLPEDDESDLATNQRSSGPSTPTTGGRCANCRELTTQLHQHQLAIDSLKSDITELADELDEERAVRDRLQLSKDILDQELEELTAQLFDQANRMVIDEAKMRDQLEQSNRQLRGELGEVAQKFHRRDEELRALRAALRALEAAKLRSTSHSNLPSSGISPTSPLGSYSNLGVRRRSSLRKGGNIGSPYGSNPTLAFNQYAAPTLTVDGIIYAEFQDHVRDSMSAVTTMPNTTNFVKRCMAEDIEPCLFYVYHQDSGGLFKGTGGLSASGRKRLLDNVARAQCEITPQWRSRESLAADGADSGMGRAASRSSGAPSSGVPSSPSSQSSSPSRVPTGKAKCLTCTLTRDCEYKIRFPPTLKPSTGSSNNLSMSPTAAFTGPELAWHPLCRFCRDRVLAVLEFYAFLAHIRDGVKQGATLLGMFRQALWLRRRMAICRIGSTALFEGDVGAAGYTGGGTGRFEAGGEWENWVHILP</sequence>
<dbReference type="PANTHER" id="PTHR14430:SF0">
    <property type="entry name" value="SEC2P DOMAIN-CONTAINING PROTEIN"/>
    <property type="match status" value="1"/>
</dbReference>
<dbReference type="Gene3D" id="6.10.140.910">
    <property type="match status" value="1"/>
</dbReference>
<feature type="domain" description="GDP/GTP exchange factor Sec2 N-terminal" evidence="4">
    <location>
        <begin position="354"/>
        <end position="453"/>
    </location>
</feature>
<evidence type="ECO:0000256" key="1">
    <source>
        <dbReference type="ARBA" id="ARBA00023054"/>
    </source>
</evidence>
<dbReference type="AlphaFoldDB" id="A0AAD5XSK5"/>